<feature type="repeat" description="WD" evidence="3">
    <location>
        <begin position="1371"/>
        <end position="1405"/>
    </location>
</feature>
<dbReference type="PANTHER" id="PTHR44019">
    <property type="entry name" value="WD REPEAT-CONTAINING PROTEIN 55"/>
    <property type="match status" value="1"/>
</dbReference>
<dbReference type="PROSITE" id="PS50294">
    <property type="entry name" value="WD_REPEATS_REGION"/>
    <property type="match status" value="11"/>
</dbReference>
<dbReference type="SUPFAM" id="SSF52540">
    <property type="entry name" value="P-loop containing nucleoside triphosphate hydrolases"/>
    <property type="match status" value="1"/>
</dbReference>
<feature type="domain" description="CHAT" evidence="4">
    <location>
        <begin position="200"/>
        <end position="341"/>
    </location>
</feature>
<reference evidence="6 7" key="1">
    <citation type="journal article" date="2020" name="ISME J.">
        <title>Comparative genomics reveals insights into cyanobacterial evolution and habitat adaptation.</title>
        <authorList>
            <person name="Chen M.Y."/>
            <person name="Teng W.K."/>
            <person name="Zhao L."/>
            <person name="Hu C.X."/>
            <person name="Zhou Y.K."/>
            <person name="Han B.P."/>
            <person name="Song L.R."/>
            <person name="Shu W.S."/>
        </authorList>
    </citation>
    <scope>NUCLEOTIDE SEQUENCE [LARGE SCALE GENOMIC DNA]</scope>
    <source>
        <strain evidence="6 7">FACHB-362</strain>
    </source>
</reference>
<dbReference type="InterPro" id="IPR027417">
    <property type="entry name" value="P-loop_NTPase"/>
</dbReference>
<dbReference type="PRINTS" id="PR00320">
    <property type="entry name" value="GPROTEINBRPT"/>
</dbReference>
<feature type="repeat" description="WD" evidence="3">
    <location>
        <begin position="1494"/>
        <end position="1528"/>
    </location>
</feature>
<dbReference type="InterPro" id="IPR001680">
    <property type="entry name" value="WD40_rpt"/>
</dbReference>
<accession>A0ABR8J195</accession>
<feature type="repeat" description="WD" evidence="3">
    <location>
        <begin position="977"/>
        <end position="1008"/>
    </location>
</feature>
<keyword evidence="2" id="KW-0677">Repeat</keyword>
<dbReference type="SMART" id="SM00320">
    <property type="entry name" value="WD40"/>
    <property type="match status" value="14"/>
</dbReference>
<dbReference type="Gene3D" id="2.130.10.10">
    <property type="entry name" value="YVTN repeat-like/Quinoprotein amine dehydrogenase"/>
    <property type="match status" value="3"/>
</dbReference>
<feature type="repeat" description="WD" evidence="3">
    <location>
        <begin position="1018"/>
        <end position="1049"/>
    </location>
</feature>
<comment type="caution">
    <text evidence="6">The sequence shown here is derived from an EMBL/GenBank/DDBJ whole genome shotgun (WGS) entry which is preliminary data.</text>
</comment>
<dbReference type="RefSeq" id="WP_190906512.1">
    <property type="nucleotide sequence ID" value="NZ_JACJTQ010000012.1"/>
</dbReference>
<feature type="repeat" description="WD" evidence="3">
    <location>
        <begin position="1144"/>
        <end position="1176"/>
    </location>
</feature>
<dbReference type="InterPro" id="IPR015943">
    <property type="entry name" value="WD40/YVTN_repeat-like_dom_sf"/>
</dbReference>
<evidence type="ECO:0000313" key="7">
    <source>
        <dbReference type="Proteomes" id="UP000660381"/>
    </source>
</evidence>
<name>A0ABR8J195_9NOST</name>
<feature type="repeat" description="WD" evidence="3">
    <location>
        <begin position="1103"/>
        <end position="1137"/>
    </location>
</feature>
<evidence type="ECO:0000313" key="6">
    <source>
        <dbReference type="EMBL" id="MBD2692087.1"/>
    </source>
</evidence>
<protein>
    <submittedName>
        <fullName evidence="6">CHAT domain-containing protein</fullName>
    </submittedName>
</protein>
<feature type="repeat" description="WD" evidence="3">
    <location>
        <begin position="1412"/>
        <end position="1443"/>
    </location>
</feature>
<keyword evidence="7" id="KW-1185">Reference proteome</keyword>
<feature type="repeat" description="WD" evidence="3">
    <location>
        <begin position="1230"/>
        <end position="1262"/>
    </location>
</feature>
<feature type="domain" description="Novel STAND NTPase 1" evidence="5">
    <location>
        <begin position="386"/>
        <end position="786"/>
    </location>
</feature>
<feature type="repeat" description="WD" evidence="3">
    <location>
        <begin position="1453"/>
        <end position="1494"/>
    </location>
</feature>
<evidence type="ECO:0000256" key="2">
    <source>
        <dbReference type="ARBA" id="ARBA00022737"/>
    </source>
</evidence>
<gene>
    <name evidence="6" type="ORF">H6G68_10015</name>
</gene>
<evidence type="ECO:0000256" key="1">
    <source>
        <dbReference type="ARBA" id="ARBA00022574"/>
    </source>
</evidence>
<dbReference type="InterPro" id="IPR020472">
    <property type="entry name" value="WD40_PAC1"/>
</dbReference>
<dbReference type="InterPro" id="IPR024983">
    <property type="entry name" value="CHAT_dom"/>
</dbReference>
<dbReference type="PROSITE" id="PS50082">
    <property type="entry name" value="WD_REPEATS_2"/>
    <property type="match status" value="13"/>
</dbReference>
<sequence length="1565" mass="176861">MEIWVNLELGDGNFERGFGKTQLKVNIPNAQGNITQIEVQLPADKEIPGFYQRWKEQYYSLLNNSRGGFKNNQITHISKTDCGDHAESLRHRLHQWLYPIQSKLEQVLLPYPNPEIRLVIHTEKIRSEATKDILHRLPWQEWNLFAGNSACEAAVCFNTSDVTHTTSEQSLTVSKIRRARIISIFGDSTNIDTNIDQELLKQLQKRAAELIVLTEPNRSDFNALWEEAYDILFFAGHSETKGNGQTGIVNINPDDSLSLAEIKITLNAAINKGLKLAIFNSCDGLGLARQLADLNLPYIIVWREVVPDKSAQKFLQYFLSSFSQGESLFNSVRQARDRLKELANHKDIEKQLPGVSWLPIICQNTISPPPNWEDLGGLSGELPECPYQGLSAFHQENADFFFGREKFINKLLAAVNSNPLVPIIGASGSGKSSVVFAGLLPRLQTADNVEIVNFRPGKNPFDALAIALSKYCHALSPKPTKVSEKNAVRLNEIEFEVNLRHNEKVLSHLVGNIIKSAKYHHFVLVADQFEELYTLTNEAECHSFLKALLFAVNHAPNFTLVLTLRADFLGIALDYPPMGKALQQYTPLLLTPMEKEELQEAIEQPALKMKVELEEGLTSKLIDDMDNHPGRLPLIEFALTQLWYKQKNWYLTHQAYQEIGGLEKALAQQADQVFQSLSTNEKQQAERIFIQLVRPGEGTEDTRRIATRIEIREENWSLVKRLADERLLVTGWDEIEKIETVEIVHEALIREWVTLREWIEVNREFRIWQEIIKPEVRDWEKSNYNPDALLQGTRLDIAKYWYQQRGEQLTQSEQNFITASTARQQQQQYQQKRRQKLIISGLSGGLILTLILAGAAWFQSQNARLNEIKAISLSSKALLASGQDFDALIEGLKASIKLKQVTKNLIHRPKEKKELQNQINIVLQEALYKVSEHNRLEIHKEEVTDISFSPNSKIIATASKDKTVKLWGLDGKEITTLQGHQDLVSSVKFSPTGQIIATASWDGNVKLWTWEGQLIITLTGNKTKVNSVIFSPNGKIIATADANGYIKLWTQKGQLIRTFKGHDKPVLKINFSPNSNTIATASQDGTAKLWSLEGKLLQILNGKNGHKDWIWSVNFSPDGQKIATASRDHTAKIWSLDGKLIKTLKAHKNSVTNVIFIPESKLIATSSADKTVKFWNESGDESGEEIQTFQGHQDWIWGLSFSPDGKMMATASKDGTAKIWQLRGKKNQIYQSHIGAIYSISFSRYGKEYATASQDKTVKIWQRSGELIKTFEWDKSKFKKSTDHFFTHVNFNPNGQIIATATSDGNVILWNRQGKEITTFQGHDKKWIWQVSFSPDSNTIATAGHDGTIEIRNLEGKLIQSINAHKKYKDEDEDGEGVNSVIFSPDGKIMASAGWDKTVKLWTIEGKLTKILEGHNDGVHSVSFRPDSQMIATASEDKTVKLWTREGKLIRTIEGHNAGVFRVRFSPDGRTIATASLDKTVKLWSLEGKELKTYQGHDDSVWSLDFSPDGQTLVSADNTGKLILRDLNLQSNQLLVNACDWVRDYLQNNITVNESDRTLCTRVLN</sequence>
<dbReference type="EMBL" id="JACJTQ010000012">
    <property type="protein sequence ID" value="MBD2692087.1"/>
    <property type="molecule type" value="Genomic_DNA"/>
</dbReference>
<evidence type="ECO:0000259" key="4">
    <source>
        <dbReference type="Pfam" id="PF12770"/>
    </source>
</evidence>
<feature type="repeat" description="WD" evidence="3">
    <location>
        <begin position="1189"/>
        <end position="1223"/>
    </location>
</feature>
<dbReference type="InterPro" id="IPR050505">
    <property type="entry name" value="WDR55/POC1"/>
</dbReference>
<dbReference type="Proteomes" id="UP000660381">
    <property type="component" value="Unassembled WGS sequence"/>
</dbReference>
<feature type="repeat" description="WD" evidence="3">
    <location>
        <begin position="1289"/>
        <end position="1311"/>
    </location>
</feature>
<dbReference type="Gene3D" id="3.40.50.300">
    <property type="entry name" value="P-loop containing nucleotide triphosphate hydrolases"/>
    <property type="match status" value="1"/>
</dbReference>
<dbReference type="Pfam" id="PF12770">
    <property type="entry name" value="CHAT"/>
    <property type="match status" value="1"/>
</dbReference>
<feature type="repeat" description="WD" evidence="3">
    <location>
        <begin position="936"/>
        <end position="977"/>
    </location>
</feature>
<dbReference type="InterPro" id="IPR036322">
    <property type="entry name" value="WD40_repeat_dom_sf"/>
</dbReference>
<keyword evidence="1 3" id="KW-0853">WD repeat</keyword>
<dbReference type="InterPro" id="IPR049052">
    <property type="entry name" value="nSTAND1"/>
</dbReference>
<dbReference type="SUPFAM" id="SSF50978">
    <property type="entry name" value="WD40 repeat-like"/>
    <property type="match status" value="3"/>
</dbReference>
<dbReference type="CDD" id="cd00200">
    <property type="entry name" value="WD40"/>
    <property type="match status" value="2"/>
</dbReference>
<dbReference type="Pfam" id="PF00400">
    <property type="entry name" value="WD40"/>
    <property type="match status" value="14"/>
</dbReference>
<dbReference type="PANTHER" id="PTHR44019:SF8">
    <property type="entry name" value="POC1 CENTRIOLAR PROTEIN HOMOLOG"/>
    <property type="match status" value="1"/>
</dbReference>
<evidence type="ECO:0000256" key="3">
    <source>
        <dbReference type="PROSITE-ProRule" id="PRU00221"/>
    </source>
</evidence>
<evidence type="ECO:0000259" key="5">
    <source>
        <dbReference type="Pfam" id="PF20703"/>
    </source>
</evidence>
<feature type="repeat" description="WD" evidence="3">
    <location>
        <begin position="1059"/>
        <end position="1093"/>
    </location>
</feature>
<dbReference type="Pfam" id="PF20703">
    <property type="entry name" value="nSTAND1"/>
    <property type="match status" value="1"/>
</dbReference>
<organism evidence="6 7">
    <name type="scientific">Anabaena catenula FACHB-362</name>
    <dbReference type="NCBI Taxonomy" id="2692877"/>
    <lineage>
        <taxon>Bacteria</taxon>
        <taxon>Bacillati</taxon>
        <taxon>Cyanobacteriota</taxon>
        <taxon>Cyanophyceae</taxon>
        <taxon>Nostocales</taxon>
        <taxon>Nostocaceae</taxon>
        <taxon>Anabaena</taxon>
    </lineage>
</organism>
<proteinExistence type="predicted"/>